<evidence type="ECO:0000313" key="1">
    <source>
        <dbReference type="EMBL" id="KMZ74386.1"/>
    </source>
</evidence>
<comment type="caution">
    <text evidence="1">The sequence shown here is derived from an EMBL/GenBank/DDBJ whole genome shotgun (WGS) entry which is preliminary data.</text>
</comment>
<sequence length="65" mass="7473">MTAAKIFRTPAIKPMRDCSYFLDYIPAIRDSSYILDQVPVLDSGDQRFSTMITLRKENANSWSLL</sequence>
<keyword evidence="2" id="KW-1185">Reference proteome</keyword>
<name>A0A0K9PZD9_ZOSMR</name>
<dbReference type="Proteomes" id="UP000036987">
    <property type="component" value="Unassembled WGS sequence"/>
</dbReference>
<reference evidence="2" key="1">
    <citation type="journal article" date="2016" name="Nature">
        <title>The genome of the seagrass Zostera marina reveals angiosperm adaptation to the sea.</title>
        <authorList>
            <person name="Olsen J.L."/>
            <person name="Rouze P."/>
            <person name="Verhelst B."/>
            <person name="Lin Y.-C."/>
            <person name="Bayer T."/>
            <person name="Collen J."/>
            <person name="Dattolo E."/>
            <person name="De Paoli E."/>
            <person name="Dittami S."/>
            <person name="Maumus F."/>
            <person name="Michel G."/>
            <person name="Kersting A."/>
            <person name="Lauritano C."/>
            <person name="Lohaus R."/>
            <person name="Toepel M."/>
            <person name="Tonon T."/>
            <person name="Vanneste K."/>
            <person name="Amirebrahimi M."/>
            <person name="Brakel J."/>
            <person name="Bostroem C."/>
            <person name="Chovatia M."/>
            <person name="Grimwood J."/>
            <person name="Jenkins J.W."/>
            <person name="Jueterbock A."/>
            <person name="Mraz A."/>
            <person name="Stam W.T."/>
            <person name="Tice H."/>
            <person name="Bornberg-Bauer E."/>
            <person name="Green P.J."/>
            <person name="Pearson G.A."/>
            <person name="Procaccini G."/>
            <person name="Duarte C.M."/>
            <person name="Schmutz J."/>
            <person name="Reusch T.B.H."/>
            <person name="Van de Peer Y."/>
        </authorList>
    </citation>
    <scope>NUCLEOTIDE SEQUENCE [LARGE SCALE GENOMIC DNA]</scope>
    <source>
        <strain evidence="2">cv. Finnish</strain>
    </source>
</reference>
<dbReference type="AlphaFoldDB" id="A0A0K9PZD9"/>
<dbReference type="EMBL" id="LFYR01000338">
    <property type="protein sequence ID" value="KMZ74386.1"/>
    <property type="molecule type" value="Genomic_DNA"/>
</dbReference>
<evidence type="ECO:0000313" key="2">
    <source>
        <dbReference type="Proteomes" id="UP000036987"/>
    </source>
</evidence>
<organism evidence="1 2">
    <name type="scientific">Zostera marina</name>
    <name type="common">Eelgrass</name>
    <dbReference type="NCBI Taxonomy" id="29655"/>
    <lineage>
        <taxon>Eukaryota</taxon>
        <taxon>Viridiplantae</taxon>
        <taxon>Streptophyta</taxon>
        <taxon>Embryophyta</taxon>
        <taxon>Tracheophyta</taxon>
        <taxon>Spermatophyta</taxon>
        <taxon>Magnoliopsida</taxon>
        <taxon>Liliopsida</taxon>
        <taxon>Zosteraceae</taxon>
        <taxon>Zostera</taxon>
    </lineage>
</organism>
<protein>
    <submittedName>
        <fullName evidence="1">Uncharacterized protein</fullName>
    </submittedName>
</protein>
<gene>
    <name evidence="1" type="ORF">ZOSMA_12G00720</name>
</gene>
<proteinExistence type="predicted"/>
<accession>A0A0K9PZD9</accession>